<dbReference type="SUPFAM" id="SSF56731">
    <property type="entry name" value="DNA primase core"/>
    <property type="match status" value="1"/>
</dbReference>
<dbReference type="Proteomes" id="UP000077654">
    <property type="component" value="Chromosome"/>
</dbReference>
<evidence type="ECO:0000256" key="1">
    <source>
        <dbReference type="ARBA" id="ARBA00022478"/>
    </source>
</evidence>
<evidence type="ECO:0000256" key="11">
    <source>
        <dbReference type="ARBA" id="ARBA00023163"/>
    </source>
</evidence>
<dbReference type="EC" id="2.7.7.101" evidence="12"/>
<protein>
    <recommendedName>
        <fullName evidence="12 13">DNA primase</fullName>
        <ecNumber evidence="12">2.7.7.101</ecNumber>
    </recommendedName>
</protein>
<dbReference type="HAMAP" id="MF_00974">
    <property type="entry name" value="DNA_primase_DnaG"/>
    <property type="match status" value="1"/>
</dbReference>
<dbReference type="FunFam" id="3.90.580.10:FF:000001">
    <property type="entry name" value="DNA primase"/>
    <property type="match status" value="1"/>
</dbReference>
<comment type="domain">
    <text evidence="12">Contains an N-terminal zinc-binding domain, a central core domain that contains the primase activity, and a C-terminal DnaB-binding domain.</text>
</comment>
<dbReference type="PIRSF" id="PIRSF002811">
    <property type="entry name" value="DnaG"/>
    <property type="match status" value="1"/>
</dbReference>
<evidence type="ECO:0000256" key="9">
    <source>
        <dbReference type="ARBA" id="ARBA00022842"/>
    </source>
</evidence>
<dbReference type="InterPro" id="IPR050219">
    <property type="entry name" value="DnaG_primase"/>
</dbReference>
<keyword evidence="17" id="KW-1185">Reference proteome</keyword>
<dbReference type="InterPro" id="IPR037068">
    <property type="entry name" value="DNA_primase_core_N_sf"/>
</dbReference>
<evidence type="ECO:0000256" key="13">
    <source>
        <dbReference type="PIRNR" id="PIRNR002811"/>
    </source>
</evidence>
<evidence type="ECO:0000256" key="14">
    <source>
        <dbReference type="PIRSR" id="PIRSR002811-1"/>
    </source>
</evidence>
<dbReference type="InterPro" id="IPR002694">
    <property type="entry name" value="Znf_CHC2"/>
</dbReference>
<comment type="subunit">
    <text evidence="12">Monomer. Interacts with DnaB.</text>
</comment>
<keyword evidence="2 12" id="KW-0639">Primosome</keyword>
<gene>
    <name evidence="12 16" type="primary">dnaG</name>
    <name evidence="16" type="ORF">XW81_00260</name>
</gene>
<dbReference type="Gene3D" id="3.90.580.10">
    <property type="entry name" value="Zinc finger, CHC2-type domain"/>
    <property type="match status" value="1"/>
</dbReference>
<keyword evidence="1 12" id="KW-0240">DNA-directed RNA polymerase</keyword>
<keyword evidence="10 12" id="KW-0238">DNA-binding</keyword>
<dbReference type="SMART" id="SM00493">
    <property type="entry name" value="TOPRIM"/>
    <property type="match status" value="1"/>
</dbReference>
<dbReference type="PANTHER" id="PTHR30313:SF2">
    <property type="entry name" value="DNA PRIMASE"/>
    <property type="match status" value="1"/>
</dbReference>
<dbReference type="Pfam" id="PF08278">
    <property type="entry name" value="DnaG_DnaB_bind"/>
    <property type="match status" value="1"/>
</dbReference>
<feature type="zinc finger region" description="CHC2-type" evidence="12 14">
    <location>
        <begin position="40"/>
        <end position="64"/>
    </location>
</feature>
<feature type="domain" description="Toprim" evidence="15">
    <location>
        <begin position="257"/>
        <end position="339"/>
    </location>
</feature>
<dbReference type="PANTHER" id="PTHR30313">
    <property type="entry name" value="DNA PRIMASE"/>
    <property type="match status" value="1"/>
</dbReference>
<evidence type="ECO:0000313" key="16">
    <source>
        <dbReference type="EMBL" id="ANF16871.1"/>
    </source>
</evidence>
<dbReference type="FunFam" id="3.40.1360.10:FF:000002">
    <property type="entry name" value="DNA primase"/>
    <property type="match status" value="1"/>
</dbReference>
<comment type="function">
    <text evidence="12 13">RNA polymerase that catalyzes the synthesis of short RNA molecules used as primers for DNA polymerase during DNA replication.</text>
</comment>
<dbReference type="CDD" id="cd03364">
    <property type="entry name" value="TOPRIM_DnaG_primases"/>
    <property type="match status" value="1"/>
</dbReference>
<evidence type="ECO:0000256" key="4">
    <source>
        <dbReference type="ARBA" id="ARBA00022695"/>
    </source>
</evidence>
<dbReference type="GO" id="GO:0006269">
    <property type="term" value="P:DNA replication, synthesis of primer"/>
    <property type="evidence" value="ECO:0007669"/>
    <property type="project" value="UniProtKB-UniRule"/>
</dbReference>
<keyword evidence="5 12" id="KW-0235">DNA replication</keyword>
<dbReference type="InterPro" id="IPR034151">
    <property type="entry name" value="TOPRIM_DnaG_bac"/>
</dbReference>
<dbReference type="SUPFAM" id="SSF57783">
    <property type="entry name" value="Zinc beta-ribbon"/>
    <property type="match status" value="1"/>
</dbReference>
<dbReference type="InterPro" id="IPR030846">
    <property type="entry name" value="DnaG_bac"/>
</dbReference>
<comment type="cofactor">
    <cofactor evidence="12 13 14">
        <name>Zn(2+)</name>
        <dbReference type="ChEBI" id="CHEBI:29105"/>
    </cofactor>
    <text evidence="12 13 14">Binds 1 zinc ion per monomer.</text>
</comment>
<evidence type="ECO:0000313" key="17">
    <source>
        <dbReference type="Proteomes" id="UP000077654"/>
    </source>
</evidence>
<accession>A0A172WD31</accession>
<dbReference type="PATRIC" id="fig|118110.3.peg.48"/>
<dbReference type="STRING" id="118110.XW81_00260"/>
<keyword evidence="8 12" id="KW-0862">Zinc</keyword>
<dbReference type="Gene3D" id="1.20.50.20">
    <property type="entry name" value="DnaG, RNA polymerase domain, helical bundle"/>
    <property type="match status" value="1"/>
</dbReference>
<keyword evidence="11 12" id="KW-0804">Transcription</keyword>
<dbReference type="InterPro" id="IPR006295">
    <property type="entry name" value="DNA_primase_DnaG"/>
</dbReference>
<dbReference type="SMART" id="SM00400">
    <property type="entry name" value="ZnF_CHCC"/>
    <property type="match status" value="1"/>
</dbReference>
<dbReference type="RefSeq" id="WP_075473803.1">
    <property type="nucleotide sequence ID" value="NZ_CP011299.1"/>
</dbReference>
<dbReference type="GO" id="GO:1990077">
    <property type="term" value="C:primosome complex"/>
    <property type="evidence" value="ECO:0007669"/>
    <property type="project" value="UniProtKB-KW"/>
</dbReference>
<evidence type="ECO:0000256" key="10">
    <source>
        <dbReference type="ARBA" id="ARBA00023125"/>
    </source>
</evidence>
<dbReference type="SUPFAM" id="SSF117023">
    <property type="entry name" value="DNA primase DnaG, C-terminal domain"/>
    <property type="match status" value="1"/>
</dbReference>
<dbReference type="GO" id="GO:0005737">
    <property type="term" value="C:cytoplasm"/>
    <property type="evidence" value="ECO:0007669"/>
    <property type="project" value="TreeGrafter"/>
</dbReference>
<dbReference type="Gene3D" id="1.10.860.10">
    <property type="entry name" value="DNAb Helicase, Chain A"/>
    <property type="match status" value="1"/>
</dbReference>
<dbReference type="GO" id="GO:0003899">
    <property type="term" value="F:DNA-directed RNA polymerase activity"/>
    <property type="evidence" value="ECO:0007669"/>
    <property type="project" value="UniProtKB-UniRule"/>
</dbReference>
<dbReference type="GO" id="GO:0008270">
    <property type="term" value="F:zinc ion binding"/>
    <property type="evidence" value="ECO:0007669"/>
    <property type="project" value="UniProtKB-UniRule"/>
</dbReference>
<evidence type="ECO:0000256" key="5">
    <source>
        <dbReference type="ARBA" id="ARBA00022705"/>
    </source>
</evidence>
<evidence type="ECO:0000256" key="8">
    <source>
        <dbReference type="ARBA" id="ARBA00022833"/>
    </source>
</evidence>
<dbReference type="Pfam" id="PF13155">
    <property type="entry name" value="Toprim_2"/>
    <property type="match status" value="1"/>
</dbReference>
<dbReference type="Gene3D" id="3.90.980.10">
    <property type="entry name" value="DNA primase, catalytic core, N-terminal domain"/>
    <property type="match status" value="1"/>
</dbReference>
<comment type="catalytic activity">
    <reaction evidence="12">
        <text>ssDNA + n NTP = ssDNA/pppN(pN)n-1 hybrid + (n-1) diphosphate.</text>
        <dbReference type="EC" id="2.7.7.101"/>
    </reaction>
</comment>
<keyword evidence="6 12" id="KW-0479">Metal-binding</keyword>
<sequence>MKGIIPKYFINELLHQTDIVNIIHNRIPLKKIGKNYNAHCPFHQENTPSFTVSYEKQFYYCFGCNSHGNVIDFLINYDKLTFIESIEELAYINGFKIPYDKKHFYQKFNYEKRNNLYILTRKLSHYYHKNLFHIKYAYKYLINRGINKNTIKHFNIGFSNINWNNIENKIETNKLNFQEFIDIGVLIVNEKGKKYDRLKGRIIFPIYNKNGEVVGFGGRSINNTIPKYINSPDTEIFKKGRTIYGLFEILKNNPKPKKLLIVEGYFDVITLFQFSINYSIALLGTSITNYQIQLLFRITNNIIFCYDGDFAGKEAAWRTLKISLPYIHDGKYIKFVFLPGGEDPDTIVRKEGCKNFEKRIKNATHLSKFLFDKLLKNINLESIRERSYLSSIVMPLINKIPGKIMRIYLLQELGNKIGIPDHNVLMKFNVIETQKILKKHDKFKSLTQMTMRTLISLLIQKPKLALCVPPIKNSNNFQLKGLSIFLDLVKKCIEFPNCNTGQILEMYRNTKIFDKLNQFAKWNHMIIENQVTKVFLDSLINLKNKILEYEYNMLISKDRNIGLQKNEKNKLWIISKQLKQ</sequence>
<dbReference type="InterPro" id="IPR016136">
    <property type="entry name" value="DNA_helicase_N/primase_C"/>
</dbReference>
<evidence type="ECO:0000256" key="12">
    <source>
        <dbReference type="HAMAP-Rule" id="MF_00974"/>
    </source>
</evidence>
<dbReference type="InterPro" id="IPR013173">
    <property type="entry name" value="DNA_primase_DnaG_DnaB-bd_dom"/>
</dbReference>
<dbReference type="Gene3D" id="3.40.1360.10">
    <property type="match status" value="1"/>
</dbReference>
<keyword evidence="3 12" id="KW-0808">Transferase</keyword>
<dbReference type="Pfam" id="PF10410">
    <property type="entry name" value="DnaB_bind"/>
    <property type="match status" value="1"/>
</dbReference>
<evidence type="ECO:0000256" key="7">
    <source>
        <dbReference type="ARBA" id="ARBA00022771"/>
    </source>
</evidence>
<reference evidence="16 17" key="1">
    <citation type="submission" date="2015-04" db="EMBL/GenBank/DDBJ databases">
        <title>Buchnera aphidicola assembly.</title>
        <authorList>
            <person name="Zhang Y."/>
        </authorList>
    </citation>
    <scope>NUCLEOTIDE SEQUENCE [LARGE SCALE GENOMIC DNA]</scope>
    <source>
        <strain evidence="16 17">SC</strain>
    </source>
</reference>
<keyword evidence="4 12" id="KW-0548">Nucleotidyltransferase</keyword>
<dbReference type="OrthoDB" id="9803773at2"/>
<dbReference type="Pfam" id="PF01807">
    <property type="entry name" value="Zn_ribbon_DnaG"/>
    <property type="match status" value="1"/>
</dbReference>
<keyword evidence="7 12" id="KW-0863">Zinc-finger</keyword>
<organism evidence="16 17">
    <name type="scientific">Buchnera aphidicola subsp. Schlechtendalia chinensis</name>
    <dbReference type="NCBI Taxonomy" id="118110"/>
    <lineage>
        <taxon>Bacteria</taxon>
        <taxon>Pseudomonadati</taxon>
        <taxon>Pseudomonadota</taxon>
        <taxon>Gammaproteobacteria</taxon>
        <taxon>Enterobacterales</taxon>
        <taxon>Erwiniaceae</taxon>
        <taxon>Buchnera</taxon>
    </lineage>
</organism>
<name>A0A172WD31_BUCSC</name>
<comment type="similarity">
    <text evidence="12 13">Belongs to the DnaG primase family.</text>
</comment>
<keyword evidence="9" id="KW-0460">Magnesium</keyword>
<dbReference type="PROSITE" id="PS50880">
    <property type="entry name" value="TOPRIM"/>
    <property type="match status" value="1"/>
</dbReference>
<dbReference type="EMBL" id="CP011299">
    <property type="protein sequence ID" value="ANF16871.1"/>
    <property type="molecule type" value="Genomic_DNA"/>
</dbReference>
<dbReference type="NCBIfam" id="TIGR01391">
    <property type="entry name" value="dnaG"/>
    <property type="match status" value="1"/>
</dbReference>
<dbReference type="AlphaFoldDB" id="A0A172WD31"/>
<evidence type="ECO:0000256" key="3">
    <source>
        <dbReference type="ARBA" id="ARBA00022679"/>
    </source>
</evidence>
<dbReference type="InterPro" id="IPR019475">
    <property type="entry name" value="DNA_primase_DnaB-bd"/>
</dbReference>
<dbReference type="GO" id="GO:0003677">
    <property type="term" value="F:DNA binding"/>
    <property type="evidence" value="ECO:0007669"/>
    <property type="project" value="UniProtKB-KW"/>
</dbReference>
<dbReference type="GO" id="GO:0000428">
    <property type="term" value="C:DNA-directed RNA polymerase complex"/>
    <property type="evidence" value="ECO:0007669"/>
    <property type="project" value="UniProtKB-KW"/>
</dbReference>
<dbReference type="InterPro" id="IPR006171">
    <property type="entry name" value="TOPRIM_dom"/>
</dbReference>
<dbReference type="InterPro" id="IPR013264">
    <property type="entry name" value="DNAG_N"/>
</dbReference>
<proteinExistence type="inferred from homology"/>
<dbReference type="SMART" id="SM00766">
    <property type="entry name" value="DnaG_DnaB_bind"/>
    <property type="match status" value="1"/>
</dbReference>
<evidence type="ECO:0000256" key="6">
    <source>
        <dbReference type="ARBA" id="ARBA00022723"/>
    </source>
</evidence>
<dbReference type="Pfam" id="PF08275">
    <property type="entry name" value="DNAG_N"/>
    <property type="match status" value="1"/>
</dbReference>
<dbReference type="InterPro" id="IPR036977">
    <property type="entry name" value="DNA_primase_Znf_CHC2"/>
</dbReference>
<evidence type="ECO:0000259" key="15">
    <source>
        <dbReference type="PROSITE" id="PS50880"/>
    </source>
</evidence>
<evidence type="ECO:0000256" key="2">
    <source>
        <dbReference type="ARBA" id="ARBA00022515"/>
    </source>
</evidence>